<dbReference type="GO" id="GO:0008270">
    <property type="term" value="F:zinc ion binding"/>
    <property type="evidence" value="ECO:0007669"/>
    <property type="project" value="UniProtKB-KW"/>
</dbReference>
<reference evidence="9 10" key="1">
    <citation type="journal article" date="2018" name="Nat. Ecol. Evol.">
        <title>Genomic signatures of mitonuclear coevolution across populations of Tigriopus californicus.</title>
        <authorList>
            <person name="Barreto F.S."/>
            <person name="Watson E.T."/>
            <person name="Lima T.G."/>
            <person name="Willett C.S."/>
            <person name="Edmands S."/>
            <person name="Li W."/>
            <person name="Burton R.S."/>
        </authorList>
    </citation>
    <scope>NUCLEOTIDE SEQUENCE [LARGE SCALE GENOMIC DNA]</scope>
    <source>
        <strain evidence="9 10">San Diego</strain>
    </source>
</reference>
<comment type="subcellular location">
    <subcellularLocation>
        <location evidence="1">Nucleus</location>
    </subcellularLocation>
</comment>
<feature type="domain" description="ZZ-type" evidence="8">
    <location>
        <begin position="12"/>
        <end position="61"/>
    </location>
</feature>
<dbReference type="Proteomes" id="UP000318571">
    <property type="component" value="Chromosome 2"/>
</dbReference>
<dbReference type="Gene3D" id="1.10.10.10">
    <property type="entry name" value="Winged helix-like DNA-binding domain superfamily/Winged helix DNA-binding domain"/>
    <property type="match status" value="1"/>
</dbReference>
<feature type="compositionally biased region" description="Polar residues" evidence="5">
    <location>
        <begin position="354"/>
        <end position="368"/>
    </location>
</feature>
<evidence type="ECO:0000256" key="3">
    <source>
        <dbReference type="ARBA" id="ARBA00022771"/>
    </source>
</evidence>
<dbReference type="Pfam" id="PF25299">
    <property type="entry name" value="ZZ_ADA2"/>
    <property type="match status" value="1"/>
</dbReference>
<dbReference type="Pfam" id="PF24533">
    <property type="entry name" value="Tri-helical_Ada2b_C"/>
    <property type="match status" value="1"/>
</dbReference>
<sequence>MAEIQIGQKVKCSNCTEDIFSVFQVLIQCTVCSPQLNLCPDCFALNCDIGQHQGDHPYKVVDNGGFTVLGKDSWTAREYLHLLDSVEQYGCGNWEDVSLKIKKLEGASVKRCPEDVQAEFCQRFIDSTLGKRTWNEELRGHARDHTQCNIVPPASSQGVGPETPNNISLHESIMLGYMPKRDDFEAEFDNHGESLVSQLNDPTPEEEDLDLSLKVAHIELYKNKLRERERRKKVAREHQLISQFFKENPVINERKVSFSKKRKDKNDLLERLKIVSEFQTVDEHKAFMRTVAKEREIKQRIKELQRFRKNGIVKLKDSHDFEIQRLKRIRRKKELNKRADLGCDSPISIKSEDLSNGASPMMFNQSAHSPKPPDEKATSINGLPGFDLLSVNERRLCTNLKLTPAHYISYKTCLLTHHLQKKKGQTPKPLNPAGLDKNNRKIIFQFLMRAGWITAY</sequence>
<dbReference type="OMA" id="KLKFNRT"/>
<dbReference type="InterPro" id="IPR056267">
    <property type="entry name" value="Ada2b_C"/>
</dbReference>
<dbReference type="GO" id="GO:0003713">
    <property type="term" value="F:transcription coactivator activity"/>
    <property type="evidence" value="ECO:0007669"/>
    <property type="project" value="TreeGrafter"/>
</dbReference>
<accession>A0A553PD34</accession>
<dbReference type="InterPro" id="IPR009057">
    <property type="entry name" value="Homeodomain-like_sf"/>
</dbReference>
<keyword evidence="10" id="KW-1185">Reference proteome</keyword>
<feature type="region of interest" description="Disordered" evidence="5">
    <location>
        <begin position="354"/>
        <end position="377"/>
    </location>
</feature>
<evidence type="ECO:0000259" key="7">
    <source>
        <dbReference type="Pfam" id="PF24533"/>
    </source>
</evidence>
<dbReference type="EMBL" id="VCGU01000005">
    <property type="protein sequence ID" value="TRY75584.1"/>
    <property type="molecule type" value="Genomic_DNA"/>
</dbReference>
<dbReference type="GO" id="GO:0006357">
    <property type="term" value="P:regulation of transcription by RNA polymerase II"/>
    <property type="evidence" value="ECO:0007669"/>
    <property type="project" value="TreeGrafter"/>
</dbReference>
<dbReference type="InterPro" id="IPR055141">
    <property type="entry name" value="TADA2A_B-like_dom"/>
</dbReference>
<protein>
    <recommendedName>
        <fullName evidence="11">Transcriptional adapter</fullName>
    </recommendedName>
</protein>
<gene>
    <name evidence="9" type="ORF">TCAL_13340</name>
</gene>
<name>A0A553PD34_TIGCA</name>
<dbReference type="GO" id="GO:0003682">
    <property type="term" value="F:chromatin binding"/>
    <property type="evidence" value="ECO:0007669"/>
    <property type="project" value="TreeGrafter"/>
</dbReference>
<dbReference type="SUPFAM" id="SSF57850">
    <property type="entry name" value="RING/U-box"/>
    <property type="match status" value="1"/>
</dbReference>
<evidence type="ECO:0000256" key="5">
    <source>
        <dbReference type="SAM" id="MobiDB-lite"/>
    </source>
</evidence>
<feature type="domain" description="Ada2b tri-helical" evidence="7">
    <location>
        <begin position="388"/>
        <end position="453"/>
    </location>
</feature>
<feature type="domain" description="Transcriptional adapter 2-alpha/beta-like" evidence="6">
    <location>
        <begin position="174"/>
        <end position="247"/>
    </location>
</feature>
<keyword evidence="4" id="KW-0862">Zinc</keyword>
<proteinExistence type="predicted"/>
<dbReference type="PANTHER" id="PTHR12374:SF63">
    <property type="entry name" value="TRANSCRIPTIONAL ADAPTER 2-BETA"/>
    <property type="match status" value="1"/>
</dbReference>
<dbReference type="SUPFAM" id="SSF46689">
    <property type="entry name" value="Homeodomain-like"/>
    <property type="match status" value="2"/>
</dbReference>
<evidence type="ECO:0000259" key="8">
    <source>
        <dbReference type="Pfam" id="PF25299"/>
    </source>
</evidence>
<dbReference type="OrthoDB" id="270417at2759"/>
<dbReference type="InterPro" id="IPR000433">
    <property type="entry name" value="Znf_ZZ"/>
</dbReference>
<comment type="caution">
    <text evidence="9">The sequence shown here is derived from an EMBL/GenBank/DDBJ whole genome shotgun (WGS) entry which is preliminary data.</text>
</comment>
<dbReference type="PANTHER" id="PTHR12374">
    <property type="entry name" value="TRANSCRIPTIONAL ADAPTOR 2 ADA2 -RELATED"/>
    <property type="match status" value="1"/>
</dbReference>
<dbReference type="AlphaFoldDB" id="A0A553PD34"/>
<dbReference type="STRING" id="6832.A0A553PD34"/>
<dbReference type="Gene3D" id="1.10.10.60">
    <property type="entry name" value="Homeodomain-like"/>
    <property type="match status" value="1"/>
</dbReference>
<dbReference type="Pfam" id="PF22941">
    <property type="entry name" value="TADA2A-like_3rd"/>
    <property type="match status" value="1"/>
</dbReference>
<evidence type="ECO:0000259" key="6">
    <source>
        <dbReference type="Pfam" id="PF22941"/>
    </source>
</evidence>
<dbReference type="GO" id="GO:0005634">
    <property type="term" value="C:nucleus"/>
    <property type="evidence" value="ECO:0007669"/>
    <property type="project" value="UniProtKB-SubCell"/>
</dbReference>
<evidence type="ECO:0000256" key="4">
    <source>
        <dbReference type="ARBA" id="ARBA00022833"/>
    </source>
</evidence>
<keyword evidence="3" id="KW-0863">Zinc-finger</keyword>
<dbReference type="GO" id="GO:0006338">
    <property type="term" value="P:chromatin remodeling"/>
    <property type="evidence" value="ECO:0007669"/>
    <property type="project" value="TreeGrafter"/>
</dbReference>
<keyword evidence="2" id="KW-0479">Metal-binding</keyword>
<evidence type="ECO:0000256" key="2">
    <source>
        <dbReference type="ARBA" id="ARBA00022723"/>
    </source>
</evidence>
<organism evidence="9 10">
    <name type="scientific">Tigriopus californicus</name>
    <name type="common">Marine copepod</name>
    <dbReference type="NCBI Taxonomy" id="6832"/>
    <lineage>
        <taxon>Eukaryota</taxon>
        <taxon>Metazoa</taxon>
        <taxon>Ecdysozoa</taxon>
        <taxon>Arthropoda</taxon>
        <taxon>Crustacea</taxon>
        <taxon>Multicrustacea</taxon>
        <taxon>Hexanauplia</taxon>
        <taxon>Copepoda</taxon>
        <taxon>Harpacticoida</taxon>
        <taxon>Harpacticidae</taxon>
        <taxon>Tigriopus</taxon>
    </lineage>
</organism>
<dbReference type="InterPro" id="IPR036388">
    <property type="entry name" value="WH-like_DNA-bd_sf"/>
</dbReference>
<evidence type="ECO:0000256" key="1">
    <source>
        <dbReference type="ARBA" id="ARBA00004123"/>
    </source>
</evidence>
<evidence type="ECO:0000313" key="9">
    <source>
        <dbReference type="EMBL" id="TRY75584.1"/>
    </source>
</evidence>
<dbReference type="GO" id="GO:0070461">
    <property type="term" value="C:SAGA-type complex"/>
    <property type="evidence" value="ECO:0007669"/>
    <property type="project" value="TreeGrafter"/>
</dbReference>
<evidence type="ECO:0000313" key="10">
    <source>
        <dbReference type="Proteomes" id="UP000318571"/>
    </source>
</evidence>
<evidence type="ECO:0008006" key="11">
    <source>
        <dbReference type="Google" id="ProtNLM"/>
    </source>
</evidence>